<dbReference type="Proteomes" id="UP000178098">
    <property type="component" value="Unassembled WGS sequence"/>
</dbReference>
<evidence type="ECO:0000313" key="1">
    <source>
        <dbReference type="EMBL" id="OGK31546.1"/>
    </source>
</evidence>
<gene>
    <name evidence="1" type="ORF">A3D08_01585</name>
</gene>
<sequence>MSAEQGFDPKLAEWKAHSNGNGLEEADDVEVEAYYSKVLDEVEAEVRKLEQARVRNGLGNLPVAFMSSSAGAGRRPRRDAPKHIILVPDLRGRRLYRAARVPDHTDAAFENAAHHAFEYLPPEERVRALREFLNIPV</sequence>
<comment type="caution">
    <text evidence="1">The sequence shown here is derived from an EMBL/GenBank/DDBJ whole genome shotgun (WGS) entry which is preliminary data.</text>
</comment>
<reference evidence="1 2" key="1">
    <citation type="journal article" date="2016" name="Nat. Commun.">
        <title>Thousands of microbial genomes shed light on interconnected biogeochemical processes in an aquifer system.</title>
        <authorList>
            <person name="Anantharaman K."/>
            <person name="Brown C.T."/>
            <person name="Hug L.A."/>
            <person name="Sharon I."/>
            <person name="Castelle C.J."/>
            <person name="Probst A.J."/>
            <person name="Thomas B.C."/>
            <person name="Singh A."/>
            <person name="Wilkins M.J."/>
            <person name="Karaoz U."/>
            <person name="Brodie E.L."/>
            <person name="Williams K.H."/>
            <person name="Hubbard S.S."/>
            <person name="Banfield J.F."/>
        </authorList>
    </citation>
    <scope>NUCLEOTIDE SEQUENCE [LARGE SCALE GENOMIC DNA]</scope>
</reference>
<dbReference type="AlphaFoldDB" id="A0A1F7HKP1"/>
<evidence type="ECO:0000313" key="2">
    <source>
        <dbReference type="Proteomes" id="UP000178098"/>
    </source>
</evidence>
<accession>A0A1F7HKP1</accession>
<dbReference type="EMBL" id="MFZT01000014">
    <property type="protein sequence ID" value="OGK31546.1"/>
    <property type="molecule type" value="Genomic_DNA"/>
</dbReference>
<name>A0A1F7HKP1_9BACT</name>
<protein>
    <submittedName>
        <fullName evidence="1">Uncharacterized protein</fullName>
    </submittedName>
</protein>
<proteinExistence type="predicted"/>
<organism evidence="1 2">
    <name type="scientific">Candidatus Roizmanbacteria bacterium RIFCSPHIGHO2_02_FULL_43_11</name>
    <dbReference type="NCBI Taxonomy" id="1802043"/>
    <lineage>
        <taxon>Bacteria</taxon>
        <taxon>Candidatus Roizmaniibacteriota</taxon>
    </lineage>
</organism>